<feature type="non-terminal residue" evidence="2">
    <location>
        <position position="1"/>
    </location>
</feature>
<dbReference type="AlphaFoldDB" id="A0A9W8MM01"/>
<keyword evidence="3" id="KW-1185">Reference proteome</keyword>
<dbReference type="PANTHER" id="PTHR30344:SF1">
    <property type="entry name" value="6-PHOSPHOGLUCONOLACTONASE"/>
    <property type="match status" value="1"/>
</dbReference>
<evidence type="ECO:0000313" key="2">
    <source>
        <dbReference type="EMBL" id="KAJ2933369.1"/>
    </source>
</evidence>
<name>A0A9W8MM01_9AGAR</name>
<proteinExistence type="inferred from homology"/>
<dbReference type="Gene3D" id="2.130.10.10">
    <property type="entry name" value="YVTN repeat-like/Quinoprotein amine dehydrogenase"/>
    <property type="match status" value="1"/>
</dbReference>
<dbReference type="PANTHER" id="PTHR30344">
    <property type="entry name" value="6-PHOSPHOGLUCONOLACTONASE-RELATED"/>
    <property type="match status" value="1"/>
</dbReference>
<dbReference type="InterPro" id="IPR019405">
    <property type="entry name" value="Lactonase_7-beta_prop"/>
</dbReference>
<evidence type="ECO:0008006" key="4">
    <source>
        <dbReference type="Google" id="ProtNLM"/>
    </source>
</evidence>
<comment type="caution">
    <text evidence="2">The sequence shown here is derived from an EMBL/GenBank/DDBJ whole genome shotgun (WGS) entry which is preliminary data.</text>
</comment>
<evidence type="ECO:0000256" key="1">
    <source>
        <dbReference type="ARBA" id="ARBA00005564"/>
    </source>
</evidence>
<dbReference type="SUPFAM" id="SSF75011">
    <property type="entry name" value="3-carboxy-cis,cis-mucoante lactonizing enzyme"/>
    <property type="match status" value="1"/>
</dbReference>
<dbReference type="EMBL" id="JANBPK010000745">
    <property type="protein sequence ID" value="KAJ2933369.1"/>
    <property type="molecule type" value="Genomic_DNA"/>
</dbReference>
<dbReference type="Proteomes" id="UP001140091">
    <property type="component" value="Unassembled WGS sequence"/>
</dbReference>
<evidence type="ECO:0000313" key="3">
    <source>
        <dbReference type="Proteomes" id="UP001140091"/>
    </source>
</evidence>
<organism evidence="2 3">
    <name type="scientific">Candolleomyces eurysporus</name>
    <dbReference type="NCBI Taxonomy" id="2828524"/>
    <lineage>
        <taxon>Eukaryota</taxon>
        <taxon>Fungi</taxon>
        <taxon>Dikarya</taxon>
        <taxon>Basidiomycota</taxon>
        <taxon>Agaricomycotina</taxon>
        <taxon>Agaricomycetes</taxon>
        <taxon>Agaricomycetidae</taxon>
        <taxon>Agaricales</taxon>
        <taxon>Agaricineae</taxon>
        <taxon>Psathyrellaceae</taxon>
        <taxon>Candolleomyces</taxon>
    </lineage>
</organism>
<comment type="similarity">
    <text evidence="1">Belongs to the cycloisomerase 2 family.</text>
</comment>
<sequence length="343" mass="36789">MVSWKIIAGGYDLFVATYLFTVTGRSSTLRLLSTSPTGHNTSWITQHPTNKHILYAVNEMAPLDTVSTLGADPAHVVALPNGKVVVMNYSTGDGRIIKTTHGGAKFNGSGPLIKFQVPPGTLSHPHQTVQYGDALLIPDLGADTIWRLQEEQDSDKVVFKEPIPQPKGSGPRHISIVGDRLFTLHELSSTLSVQPIPALNATSSAITRVSVAPEDAPAGAKWSAAEILIPPPTKRFPKSYIYVSNRNLGLSDPRGDTIAIFEHVNKGKADEGLVLVNQVHTGLERVRGMEFGPVGTGGDEYLVASGVTGKGGVAVLKRVDGGRNLKVVARNLEIPTRTTFVWL</sequence>
<dbReference type="InterPro" id="IPR015943">
    <property type="entry name" value="WD40/YVTN_repeat-like_dom_sf"/>
</dbReference>
<dbReference type="OrthoDB" id="9972196at2759"/>
<dbReference type="InterPro" id="IPR050282">
    <property type="entry name" value="Cycloisomerase_2"/>
</dbReference>
<accession>A0A9W8MM01</accession>
<dbReference type="Pfam" id="PF10282">
    <property type="entry name" value="Lactonase"/>
    <property type="match status" value="1"/>
</dbReference>
<gene>
    <name evidence="2" type="ORF">H1R20_g3723</name>
</gene>
<protein>
    <recommendedName>
        <fullName evidence="4">Isomerase YbhE</fullName>
    </recommendedName>
</protein>
<dbReference type="GO" id="GO:0017057">
    <property type="term" value="F:6-phosphogluconolactonase activity"/>
    <property type="evidence" value="ECO:0007669"/>
    <property type="project" value="TreeGrafter"/>
</dbReference>
<reference evidence="2" key="1">
    <citation type="submission" date="2022-06" db="EMBL/GenBank/DDBJ databases">
        <title>Genome Sequence of Candolleomyces eurysporus.</title>
        <authorList>
            <person name="Buettner E."/>
        </authorList>
    </citation>
    <scope>NUCLEOTIDE SEQUENCE</scope>
    <source>
        <strain evidence="2">VTCC 930004</strain>
    </source>
</reference>